<sequence>MSRPYQLILDAAGVLITNLSPTFWYEIAEKADISHEHLRAQYKQEIRESLWSGKISEDDFWQWLKKQCHSIEIEEAKRILFKHLEDLPAFDYIPVWSKFSDIHILSNHRAEWIEPLFRPMLPYIKSLTISSEVGLCKPDPKIYELVHKKLNPYGQVWYIDDQEKNLKPAQERLWNTYIADQNAKWIEHVNGLLGLRVGFI</sequence>
<gene>
    <name evidence="1" type="ORF">QPK24_06325</name>
</gene>
<dbReference type="Gene3D" id="1.10.150.240">
    <property type="entry name" value="Putative phosphatase, domain 2"/>
    <property type="match status" value="1"/>
</dbReference>
<dbReference type="PANTHER" id="PTHR43611:SF3">
    <property type="entry name" value="FLAVIN MONONUCLEOTIDE HYDROLASE 1, CHLOROPLATIC"/>
    <property type="match status" value="1"/>
</dbReference>
<organism evidence="1 2">
    <name type="scientific">Paenibacillus polygoni</name>
    <dbReference type="NCBI Taxonomy" id="3050112"/>
    <lineage>
        <taxon>Bacteria</taxon>
        <taxon>Bacillati</taxon>
        <taxon>Bacillota</taxon>
        <taxon>Bacilli</taxon>
        <taxon>Bacillales</taxon>
        <taxon>Paenibacillaceae</taxon>
        <taxon>Paenibacillus</taxon>
    </lineage>
</organism>
<dbReference type="InterPro" id="IPR023198">
    <property type="entry name" value="PGP-like_dom2"/>
</dbReference>
<proteinExistence type="predicted"/>
<reference evidence="1 2" key="1">
    <citation type="submission" date="2023-06" db="EMBL/GenBank/DDBJ databases">
        <title>Paenibacillus polygonum sp. nov., an endophytic bacterium, isolated from Polygonum lapathifolium L. in Nanji Wetland National Nature Reserve, South of Poyang Lake, Jiangxi Province, China.</title>
        <authorList>
            <person name="Yu Z."/>
        </authorList>
    </citation>
    <scope>NUCLEOTIDE SEQUENCE [LARGE SCALE GENOMIC DNA]</scope>
    <source>
        <strain evidence="1 2">C31</strain>
    </source>
</reference>
<dbReference type="Gene3D" id="3.40.50.1000">
    <property type="entry name" value="HAD superfamily/HAD-like"/>
    <property type="match status" value="1"/>
</dbReference>
<dbReference type="Proteomes" id="UP001236415">
    <property type="component" value="Chromosome"/>
</dbReference>
<protein>
    <submittedName>
        <fullName evidence="1">Haloacid dehalogenase</fullName>
    </submittedName>
</protein>
<keyword evidence="2" id="KW-1185">Reference proteome</keyword>
<name>A0ABY8XA04_9BACL</name>
<dbReference type="RefSeq" id="WP_285747128.1">
    <property type="nucleotide sequence ID" value="NZ_CP127162.1"/>
</dbReference>
<accession>A0ABY8XA04</accession>
<dbReference type="InterPro" id="IPR036412">
    <property type="entry name" value="HAD-like_sf"/>
</dbReference>
<evidence type="ECO:0000313" key="2">
    <source>
        <dbReference type="Proteomes" id="UP001236415"/>
    </source>
</evidence>
<dbReference type="SUPFAM" id="SSF56784">
    <property type="entry name" value="HAD-like"/>
    <property type="match status" value="1"/>
</dbReference>
<dbReference type="PANTHER" id="PTHR43611">
    <property type="entry name" value="ALPHA-D-GLUCOSE 1-PHOSPHATE PHOSPHATASE"/>
    <property type="match status" value="1"/>
</dbReference>
<dbReference type="InterPro" id="IPR023214">
    <property type="entry name" value="HAD_sf"/>
</dbReference>
<dbReference type="EMBL" id="CP127162">
    <property type="protein sequence ID" value="WIV20306.1"/>
    <property type="molecule type" value="Genomic_DNA"/>
</dbReference>
<evidence type="ECO:0000313" key="1">
    <source>
        <dbReference type="EMBL" id="WIV20306.1"/>
    </source>
</evidence>